<organism evidence="1">
    <name type="scientific">viral metagenome</name>
    <dbReference type="NCBI Taxonomy" id="1070528"/>
    <lineage>
        <taxon>unclassified sequences</taxon>
        <taxon>metagenomes</taxon>
        <taxon>organismal metagenomes</taxon>
    </lineage>
</organism>
<reference evidence="1" key="1">
    <citation type="journal article" date="2020" name="Nature">
        <title>Giant virus diversity and host interactions through global metagenomics.</title>
        <authorList>
            <person name="Schulz F."/>
            <person name="Roux S."/>
            <person name="Paez-Espino D."/>
            <person name="Jungbluth S."/>
            <person name="Walsh D.A."/>
            <person name="Denef V.J."/>
            <person name="McMahon K.D."/>
            <person name="Konstantinidis K.T."/>
            <person name="Eloe-Fadrosh E.A."/>
            <person name="Kyrpides N.C."/>
            <person name="Woyke T."/>
        </authorList>
    </citation>
    <scope>NUCLEOTIDE SEQUENCE</scope>
    <source>
        <strain evidence="1">GVMAG-M-3300023174-60</strain>
    </source>
</reference>
<evidence type="ECO:0008006" key="2">
    <source>
        <dbReference type="Google" id="ProtNLM"/>
    </source>
</evidence>
<accession>A0A6C0DWB1</accession>
<sequence length="219" mass="24994">MLIDIKNTKVYLISPGTGKYRDRTITVLIRLIDEGFKKVEYVKSLPGINNTASLTNTVLDIFKRELDGDQPFIILEDDCAFFTKYDTIDTPHNCDVLYLGVALWSYPYSIDTLYTRNRPHIIHNSSSTVESYNNTLTRLKGMTGGHAILYKSRDFIKTFIDKMNEISQNVDDVPHDLLFSSLHSSYNVFALKQPMFYQDSTLGGQEDVTKLTFNGVCYS</sequence>
<proteinExistence type="predicted"/>
<dbReference type="AlphaFoldDB" id="A0A6C0DWB1"/>
<dbReference type="EMBL" id="MN739677">
    <property type="protein sequence ID" value="QHT20319.1"/>
    <property type="molecule type" value="Genomic_DNA"/>
</dbReference>
<evidence type="ECO:0000313" key="1">
    <source>
        <dbReference type="EMBL" id="QHT20319.1"/>
    </source>
</evidence>
<protein>
    <recommendedName>
        <fullName evidence="2">DUF5672 domain-containing protein</fullName>
    </recommendedName>
</protein>
<name>A0A6C0DWB1_9ZZZZ</name>